<dbReference type="InterPro" id="IPR044946">
    <property type="entry name" value="Restrct_endonuc_typeI_TRD_sf"/>
</dbReference>
<organism evidence="5 6">
    <name type="scientific">Blautia wexlerae</name>
    <dbReference type="NCBI Taxonomy" id="418240"/>
    <lineage>
        <taxon>Bacteria</taxon>
        <taxon>Bacillati</taxon>
        <taxon>Bacillota</taxon>
        <taxon>Clostridia</taxon>
        <taxon>Lachnospirales</taxon>
        <taxon>Lachnospiraceae</taxon>
        <taxon>Blautia</taxon>
    </lineage>
</organism>
<dbReference type="EMBL" id="CZAW01000001">
    <property type="protein sequence ID" value="CUO97214.1"/>
    <property type="molecule type" value="Genomic_DNA"/>
</dbReference>
<comment type="similarity">
    <text evidence="1">Belongs to the type-I restriction system S methylase family.</text>
</comment>
<sequence length="386" mass="43801">MNWEQKVLGDISTSIQTGPFGSQLHQSDYSDEGIPVVMPKDLIRGMVSEESIAQISKEHVERLSKHKIKAGDILYSRRGDVGKCAFASEREIGWICGTGCLKVSVDREKADPQFIFYQLQKAETIGWVINHAVGSTMLNLNTSILSAVPIDVPEIETQRKIVKILSSYDSLIKNNQKQIKLLEEAAQRLYKEWFVDLRFPGYEDVEVVDGVPEGWKKEHIGDLIKKVTRTKQIKTAEYLPEGTFPIIDQSRDFVAGYTNDQEAVVDMGCPVIVFGDHTRILKYIQFPFAKGADGTQLIISNNENMPQSLLYSSLVAVDLSNYHYARHFKYLKAENILVPSREIAKEFDWYVSPMLLQIQQLRNMENKAAEARDRLLPKLMSGEIEV</sequence>
<dbReference type="GO" id="GO:0003677">
    <property type="term" value="F:DNA binding"/>
    <property type="evidence" value="ECO:0007669"/>
    <property type="project" value="UniProtKB-KW"/>
</dbReference>
<evidence type="ECO:0000256" key="3">
    <source>
        <dbReference type="ARBA" id="ARBA00023125"/>
    </source>
</evidence>
<dbReference type="Proteomes" id="UP000095712">
    <property type="component" value="Unassembled WGS sequence"/>
</dbReference>
<keyword evidence="3" id="KW-0238">DNA-binding</keyword>
<reference evidence="5 6" key="1">
    <citation type="submission" date="2015-09" db="EMBL/GenBank/DDBJ databases">
        <authorList>
            <consortium name="Pathogen Informatics"/>
        </authorList>
    </citation>
    <scope>NUCLEOTIDE SEQUENCE [LARGE SCALE GENOMIC DNA]</scope>
    <source>
        <strain evidence="5 6">2789STDY5834911</strain>
    </source>
</reference>
<dbReference type="InterPro" id="IPR052021">
    <property type="entry name" value="Type-I_RS_S_subunit"/>
</dbReference>
<dbReference type="Gene3D" id="1.10.287.1120">
    <property type="entry name" value="Bipartite methylase S protein"/>
    <property type="match status" value="1"/>
</dbReference>
<dbReference type="CDD" id="cd16961">
    <property type="entry name" value="RMtype1_S_TRD-CR_like"/>
    <property type="match status" value="1"/>
</dbReference>
<dbReference type="InterPro" id="IPR000055">
    <property type="entry name" value="Restrct_endonuc_typeI_TRD"/>
</dbReference>
<keyword evidence="2" id="KW-0680">Restriction system</keyword>
<evidence type="ECO:0000256" key="2">
    <source>
        <dbReference type="ARBA" id="ARBA00022747"/>
    </source>
</evidence>
<dbReference type="GO" id="GO:0009307">
    <property type="term" value="P:DNA restriction-modification system"/>
    <property type="evidence" value="ECO:0007669"/>
    <property type="project" value="UniProtKB-KW"/>
</dbReference>
<accession>A0A174JBZ8</accession>
<dbReference type="RefSeq" id="WP_055148988.1">
    <property type="nucleotide sequence ID" value="NZ_CZAW01000001.1"/>
</dbReference>
<name>A0A174JBZ8_9FIRM</name>
<dbReference type="AlphaFoldDB" id="A0A174JBZ8"/>
<dbReference type="Pfam" id="PF01420">
    <property type="entry name" value="Methylase_S"/>
    <property type="match status" value="1"/>
</dbReference>
<evidence type="ECO:0000259" key="4">
    <source>
        <dbReference type="Pfam" id="PF01420"/>
    </source>
</evidence>
<protein>
    <submittedName>
        <fullName evidence="5">EcoKI restriction-modification system protein HsdS</fullName>
    </submittedName>
</protein>
<evidence type="ECO:0000256" key="1">
    <source>
        <dbReference type="ARBA" id="ARBA00010923"/>
    </source>
</evidence>
<gene>
    <name evidence="5" type="ORF">ERS852523_00113</name>
</gene>
<dbReference type="PANTHER" id="PTHR30408">
    <property type="entry name" value="TYPE-1 RESTRICTION ENZYME ECOKI SPECIFICITY PROTEIN"/>
    <property type="match status" value="1"/>
</dbReference>
<dbReference type="SUPFAM" id="SSF116734">
    <property type="entry name" value="DNA methylase specificity domain"/>
    <property type="match status" value="2"/>
</dbReference>
<proteinExistence type="inferred from homology"/>
<evidence type="ECO:0000313" key="5">
    <source>
        <dbReference type="EMBL" id="CUO97214.1"/>
    </source>
</evidence>
<dbReference type="Gene3D" id="3.90.220.20">
    <property type="entry name" value="DNA methylase specificity domains"/>
    <property type="match status" value="2"/>
</dbReference>
<feature type="domain" description="Type I restriction modification DNA specificity" evidence="4">
    <location>
        <begin position="2"/>
        <end position="183"/>
    </location>
</feature>
<evidence type="ECO:0000313" key="6">
    <source>
        <dbReference type="Proteomes" id="UP000095712"/>
    </source>
</evidence>
<dbReference type="OrthoDB" id="9811611at2"/>
<dbReference type="PANTHER" id="PTHR30408:SF13">
    <property type="entry name" value="TYPE I RESTRICTION ENZYME HINDI SPECIFICITY SUBUNIT"/>
    <property type="match status" value="1"/>
</dbReference>